<evidence type="ECO:0000313" key="1">
    <source>
        <dbReference type="EMBL" id="AUW47165.1"/>
    </source>
</evidence>
<protein>
    <submittedName>
        <fullName evidence="1">Uncharacterized protein</fullName>
    </submittedName>
</protein>
<dbReference type="EMBL" id="CP025015">
    <property type="protein sequence ID" value="AUW47165.1"/>
    <property type="molecule type" value="Genomic_DNA"/>
</dbReference>
<name>A0A2K9ZFY0_RHILE</name>
<dbReference type="AlphaFoldDB" id="A0A2K9ZFY0"/>
<reference evidence="1 2" key="1">
    <citation type="submission" date="2017-11" db="EMBL/GenBank/DDBJ databases">
        <title>Complete genome of Rhizobium leguminosarum Norway, an ineffective micro-symbiont.</title>
        <authorList>
            <person name="Hoffrichter A."/>
            <person name="Liang J."/>
            <person name="Brachmann A."/>
            <person name="Marin M."/>
        </authorList>
    </citation>
    <scope>NUCLEOTIDE SEQUENCE [LARGE SCALE GENOMIC DNA]</scope>
    <source>
        <strain evidence="1 2">Norway</strain>
        <plasmid evidence="2">Plasmid prln3</plasmid>
    </source>
</reference>
<accession>A0A2K9ZFY0</accession>
<evidence type="ECO:0000313" key="2">
    <source>
        <dbReference type="Proteomes" id="UP000238523"/>
    </source>
</evidence>
<geneLocation type="plasmid" evidence="2">
    <name>prln3</name>
</geneLocation>
<dbReference type="Proteomes" id="UP000238523">
    <property type="component" value="Plasmid pRLN3"/>
</dbReference>
<gene>
    <name evidence="1" type="ORF">CUJ84_pRLN3000023</name>
</gene>
<sequence length="111" mass="12375">MIARDHHHGGCGISGNTGHEAVELANGRRRWSRAIKDISGNDQDICALFGNGAKDLIKDDVLIAVECDAIELSPKMQVRCVKNAHRHNLYNFYTCNFYMDVRVRVNIGSCS</sequence>
<organism evidence="1 2">
    <name type="scientific">Rhizobium leguminosarum</name>
    <dbReference type="NCBI Taxonomy" id="384"/>
    <lineage>
        <taxon>Bacteria</taxon>
        <taxon>Pseudomonadati</taxon>
        <taxon>Pseudomonadota</taxon>
        <taxon>Alphaproteobacteria</taxon>
        <taxon>Hyphomicrobiales</taxon>
        <taxon>Rhizobiaceae</taxon>
        <taxon>Rhizobium/Agrobacterium group</taxon>
        <taxon>Rhizobium</taxon>
    </lineage>
</organism>
<keyword evidence="1" id="KW-0614">Plasmid</keyword>
<proteinExistence type="predicted"/>